<comment type="subcellular location">
    <subcellularLocation>
        <location evidence="1">Cell membrane</location>
        <topology evidence="1">Multi-pass membrane protein</topology>
    </subcellularLocation>
</comment>
<keyword evidence="5" id="KW-0472">Membrane</keyword>
<reference evidence="7 8" key="1">
    <citation type="submission" date="2019-02" db="EMBL/GenBank/DDBJ databases">
        <authorList>
            <consortium name="Pathogen Informatics"/>
        </authorList>
    </citation>
    <scope>NUCLEOTIDE SEQUENCE [LARGE SCALE GENOMIC DNA]</scope>
    <source>
        <strain evidence="7 8">3012STDY6756504</strain>
    </source>
</reference>
<evidence type="ECO:0000256" key="5">
    <source>
        <dbReference type="ARBA" id="ARBA00023136"/>
    </source>
</evidence>
<keyword evidence="4" id="KW-1133">Transmembrane helix</keyword>
<dbReference type="GeneID" id="57067245"/>
<protein>
    <submittedName>
        <fullName evidence="7">Integral membrane protein</fullName>
    </submittedName>
</protein>
<proteinExistence type="predicted"/>
<dbReference type="NCBIfam" id="TIGR03954">
    <property type="entry name" value="integ_memb_HG"/>
    <property type="match status" value="1"/>
</dbReference>
<gene>
    <name evidence="7" type="ORF">NCTC10797_05475</name>
</gene>
<evidence type="ECO:0000259" key="6">
    <source>
        <dbReference type="Pfam" id="PF12823"/>
    </source>
</evidence>
<accession>A0A2L2JKV5</accession>
<name>A0A2L2JKV5_9NOCA</name>
<evidence type="ECO:0000256" key="2">
    <source>
        <dbReference type="ARBA" id="ARBA00022475"/>
    </source>
</evidence>
<feature type="domain" description="DUF3817" evidence="6">
    <location>
        <begin position="14"/>
        <end position="101"/>
    </location>
</feature>
<dbReference type="Proteomes" id="UP000290439">
    <property type="component" value="Chromosome"/>
</dbReference>
<evidence type="ECO:0000313" key="8">
    <source>
        <dbReference type="Proteomes" id="UP000290439"/>
    </source>
</evidence>
<evidence type="ECO:0000313" key="7">
    <source>
        <dbReference type="EMBL" id="VFB01651.1"/>
    </source>
</evidence>
<organism evidence="7 8">
    <name type="scientific">Nocardia cyriacigeorgica</name>
    <dbReference type="NCBI Taxonomy" id="135487"/>
    <lineage>
        <taxon>Bacteria</taxon>
        <taxon>Bacillati</taxon>
        <taxon>Actinomycetota</taxon>
        <taxon>Actinomycetes</taxon>
        <taxon>Mycobacteriales</taxon>
        <taxon>Nocardiaceae</taxon>
        <taxon>Nocardia</taxon>
    </lineage>
</organism>
<dbReference type="AlphaFoldDB" id="A0A2L2JKV5"/>
<evidence type="ECO:0000256" key="1">
    <source>
        <dbReference type="ARBA" id="ARBA00004651"/>
    </source>
</evidence>
<dbReference type="OrthoDB" id="3396203at2"/>
<dbReference type="RefSeq" id="WP_036533868.1">
    <property type="nucleotide sequence ID" value="NZ_CP026746.1"/>
</dbReference>
<dbReference type="PANTHER" id="PTHR40077:SF1">
    <property type="entry name" value="MEMBRANE PROTEIN"/>
    <property type="match status" value="1"/>
</dbReference>
<evidence type="ECO:0000256" key="3">
    <source>
        <dbReference type="ARBA" id="ARBA00022692"/>
    </source>
</evidence>
<dbReference type="InterPro" id="IPR023845">
    <property type="entry name" value="DUF3817_TM"/>
</dbReference>
<dbReference type="PANTHER" id="PTHR40077">
    <property type="entry name" value="MEMBRANE PROTEIN-RELATED"/>
    <property type="match status" value="1"/>
</dbReference>
<sequence>MGAMGSYDLRTVAGRFRFFAILEAVSWAGLLIGMAFKYIPDPGNEIGVKIFGPVHGGIFILFVLSALLASRELNWNWKTTVLALASSIPPFCTVIFEIWAVRTGKLEQPSAASQAPATARVSS</sequence>
<dbReference type="EMBL" id="LR215973">
    <property type="protein sequence ID" value="VFB01651.1"/>
    <property type="molecule type" value="Genomic_DNA"/>
</dbReference>
<keyword evidence="2" id="KW-1003">Cell membrane</keyword>
<dbReference type="Pfam" id="PF12823">
    <property type="entry name" value="DUF3817"/>
    <property type="match status" value="1"/>
</dbReference>
<keyword evidence="3" id="KW-0812">Transmembrane</keyword>
<evidence type="ECO:0000256" key="4">
    <source>
        <dbReference type="ARBA" id="ARBA00022989"/>
    </source>
</evidence>
<dbReference type="GO" id="GO:0005886">
    <property type="term" value="C:plasma membrane"/>
    <property type="evidence" value="ECO:0007669"/>
    <property type="project" value="UniProtKB-SubCell"/>
</dbReference>